<gene>
    <name evidence="1" type="ORF">Celaphus_00010199</name>
</gene>
<dbReference type="PANTHER" id="PTHR11766:SF0">
    <property type="entry name" value="TYROSINE--TRNA LIGASE, MITOCHONDRIAL"/>
    <property type="match status" value="1"/>
</dbReference>
<dbReference type="EMBL" id="MKHE01000024">
    <property type="protein sequence ID" value="OWK02863.1"/>
    <property type="molecule type" value="Genomic_DNA"/>
</dbReference>
<sequence length="133" mass="14494">MRRTISGSKFICKLSGEDVFGISVPLITTEAKLGKSAGNAVWLNREVDHIMQLYVKGPKKQGLQRQIATEVRKLVFGQGLWALLKGAHKPFSSIDALEVCLAFTAASFSQARVGPDVPHLQVLEVKSGTCFSH</sequence>
<dbReference type="GO" id="GO:0043039">
    <property type="term" value="P:tRNA aminoacylation"/>
    <property type="evidence" value="ECO:0007669"/>
    <property type="project" value="TreeGrafter"/>
</dbReference>
<dbReference type="OrthoDB" id="337870at2759"/>
<dbReference type="InterPro" id="IPR024088">
    <property type="entry name" value="Tyr-tRNA-ligase_bac-type"/>
</dbReference>
<organism evidence="1 2">
    <name type="scientific">Cervus elaphus hippelaphus</name>
    <name type="common">European red deer</name>
    <dbReference type="NCBI Taxonomy" id="46360"/>
    <lineage>
        <taxon>Eukaryota</taxon>
        <taxon>Metazoa</taxon>
        <taxon>Chordata</taxon>
        <taxon>Craniata</taxon>
        <taxon>Vertebrata</taxon>
        <taxon>Euteleostomi</taxon>
        <taxon>Mammalia</taxon>
        <taxon>Eutheria</taxon>
        <taxon>Laurasiatheria</taxon>
        <taxon>Artiodactyla</taxon>
        <taxon>Ruminantia</taxon>
        <taxon>Pecora</taxon>
        <taxon>Cervidae</taxon>
        <taxon>Cervinae</taxon>
        <taxon>Cervus</taxon>
    </lineage>
</organism>
<dbReference type="GO" id="GO:0004831">
    <property type="term" value="F:tyrosine-tRNA ligase activity"/>
    <property type="evidence" value="ECO:0007669"/>
    <property type="project" value="InterPro"/>
</dbReference>
<dbReference type="AlphaFoldDB" id="A0A212CA42"/>
<name>A0A212CA42_CEREH</name>
<evidence type="ECO:0000313" key="2">
    <source>
        <dbReference type="Proteomes" id="UP000242450"/>
    </source>
</evidence>
<feature type="non-terminal residue" evidence="1">
    <location>
        <position position="133"/>
    </location>
</feature>
<evidence type="ECO:0000313" key="1">
    <source>
        <dbReference type="EMBL" id="OWK02863.1"/>
    </source>
</evidence>
<dbReference type="GO" id="GO:0005829">
    <property type="term" value="C:cytosol"/>
    <property type="evidence" value="ECO:0007669"/>
    <property type="project" value="TreeGrafter"/>
</dbReference>
<dbReference type="SUPFAM" id="SSF52374">
    <property type="entry name" value="Nucleotidylyl transferase"/>
    <property type="match status" value="1"/>
</dbReference>
<comment type="caution">
    <text evidence="1">The sequence shown here is derived from an EMBL/GenBank/DDBJ whole genome shotgun (WGS) entry which is preliminary data.</text>
</comment>
<dbReference type="PANTHER" id="PTHR11766">
    <property type="entry name" value="TYROSYL-TRNA SYNTHETASE"/>
    <property type="match status" value="1"/>
</dbReference>
<keyword evidence="2" id="KW-1185">Reference proteome</keyword>
<dbReference type="Proteomes" id="UP000242450">
    <property type="component" value="Chromosome 24"/>
</dbReference>
<dbReference type="GO" id="GO:0005739">
    <property type="term" value="C:mitochondrion"/>
    <property type="evidence" value="ECO:0007669"/>
    <property type="project" value="TreeGrafter"/>
</dbReference>
<accession>A0A212CA42</accession>
<protein>
    <submittedName>
        <fullName evidence="1">Uncharacterized protein</fullName>
    </submittedName>
</protein>
<proteinExistence type="predicted"/>
<reference evidence="1 2" key="1">
    <citation type="journal article" date="2018" name="Mol. Genet. Genomics">
        <title>The red deer Cervus elaphus genome CerEla1.0: sequencing, annotating, genes, and chromosomes.</title>
        <authorList>
            <person name="Bana N.A."/>
            <person name="Nyiri A."/>
            <person name="Nagy J."/>
            <person name="Frank K."/>
            <person name="Nagy T."/>
            <person name="Steger V."/>
            <person name="Schiller M."/>
            <person name="Lakatos P."/>
            <person name="Sugar L."/>
            <person name="Horn P."/>
            <person name="Barta E."/>
            <person name="Orosz L."/>
        </authorList>
    </citation>
    <scope>NUCLEOTIDE SEQUENCE [LARGE SCALE GENOMIC DNA]</scope>
    <source>
        <strain evidence="1">Hungarian</strain>
    </source>
</reference>